<name>A0A1M6HE56_9RHOB</name>
<feature type="domain" description="DUF3291" evidence="1">
    <location>
        <begin position="3"/>
        <end position="142"/>
    </location>
</feature>
<protein>
    <recommendedName>
        <fullName evidence="1">DUF3291 domain-containing protein</fullName>
    </recommendedName>
</protein>
<gene>
    <name evidence="2" type="ORF">SAMN05444417_3186</name>
</gene>
<proteinExistence type="predicted"/>
<evidence type="ECO:0000313" key="3">
    <source>
        <dbReference type="Proteomes" id="UP000184292"/>
    </source>
</evidence>
<evidence type="ECO:0000259" key="1">
    <source>
        <dbReference type="Pfam" id="PF11695"/>
    </source>
</evidence>
<dbReference type="OrthoDB" id="2376237at2"/>
<keyword evidence="3" id="KW-1185">Reference proteome</keyword>
<dbReference type="InterPro" id="IPR011008">
    <property type="entry name" value="Dimeric_a/b-barrel"/>
</dbReference>
<organism evidence="2 3">
    <name type="scientific">Wenxinia saemankumensis</name>
    <dbReference type="NCBI Taxonomy" id="1447782"/>
    <lineage>
        <taxon>Bacteria</taxon>
        <taxon>Pseudomonadati</taxon>
        <taxon>Pseudomonadota</taxon>
        <taxon>Alphaproteobacteria</taxon>
        <taxon>Rhodobacterales</taxon>
        <taxon>Roseobacteraceae</taxon>
        <taxon>Wenxinia</taxon>
    </lineage>
</organism>
<dbReference type="STRING" id="1447782.SAMN05444417_3186"/>
<accession>A0A1M6HE56</accession>
<evidence type="ECO:0000313" key="2">
    <source>
        <dbReference type="EMBL" id="SHJ20497.1"/>
    </source>
</evidence>
<dbReference type="Pfam" id="PF11695">
    <property type="entry name" value="DUF3291"/>
    <property type="match status" value="1"/>
</dbReference>
<dbReference type="InterPro" id="IPR021708">
    <property type="entry name" value="DUF3291"/>
</dbReference>
<reference evidence="2 3" key="1">
    <citation type="submission" date="2016-11" db="EMBL/GenBank/DDBJ databases">
        <authorList>
            <person name="Jaros S."/>
            <person name="Januszkiewicz K."/>
            <person name="Wedrychowicz H."/>
        </authorList>
    </citation>
    <scope>NUCLEOTIDE SEQUENCE [LARGE SCALE GENOMIC DNA]</scope>
    <source>
        <strain evidence="2 3">DSM 100565</strain>
    </source>
</reference>
<dbReference type="AlphaFoldDB" id="A0A1M6HE56"/>
<dbReference type="Proteomes" id="UP000184292">
    <property type="component" value="Unassembled WGS sequence"/>
</dbReference>
<sequence>MHLAEFNRGILRHDWDDPRLAEFTDNLDRVNAVAARSRGFVWMMPPDQMEAAQTDPGSPLGPDPRLASTLSVWTDARALHDFAFRSVHRRFFDRRDAWFAPQPGPRLVLWHVPEGHRPDAAEAADRMARLARDGASDRAFGWDWLRARGEID</sequence>
<dbReference type="EMBL" id="FQYO01000006">
    <property type="protein sequence ID" value="SHJ20497.1"/>
    <property type="molecule type" value="Genomic_DNA"/>
</dbReference>
<dbReference type="SUPFAM" id="SSF54909">
    <property type="entry name" value="Dimeric alpha+beta barrel"/>
    <property type="match status" value="1"/>
</dbReference>
<dbReference type="RefSeq" id="WP_073333386.1">
    <property type="nucleotide sequence ID" value="NZ_FQYO01000006.1"/>
</dbReference>